<sequence>MKYFADAVIAIASVQTRKSRNRFFREYDRWTDRLLRLGLIDLETQQDMRQQIAGAYLATLM</sequence>
<reference evidence="1 2" key="1">
    <citation type="submission" date="2017-09" db="EMBL/GenBank/DDBJ databases">
        <title>Genomic, metabolic, and phenotypic characteristics of bacterial isolates from the natural microbiome of the model nematode Caenorhabditis elegans.</title>
        <authorList>
            <person name="Zimmermann J."/>
            <person name="Obeng N."/>
            <person name="Yang W."/>
            <person name="Obeng O."/>
            <person name="Kissoyan K."/>
            <person name="Pees B."/>
            <person name="Dirksen P."/>
            <person name="Hoppner M."/>
            <person name="Franke A."/>
            <person name="Rosenstiel P."/>
            <person name="Leippe M."/>
            <person name="Dierking K."/>
            <person name="Kaleta C."/>
            <person name="Schulenburg H."/>
        </authorList>
    </citation>
    <scope>NUCLEOTIDE SEQUENCE [LARGE SCALE GENOMIC DNA]</scope>
    <source>
        <strain evidence="1 2">MYb117</strain>
    </source>
</reference>
<organism evidence="1 2">
    <name type="scientific">Pseudomonas poae</name>
    <dbReference type="NCBI Taxonomy" id="200451"/>
    <lineage>
        <taxon>Bacteria</taxon>
        <taxon>Pseudomonadati</taxon>
        <taxon>Pseudomonadota</taxon>
        <taxon>Gammaproteobacteria</taxon>
        <taxon>Pseudomonadales</taxon>
        <taxon>Pseudomonadaceae</taxon>
        <taxon>Pseudomonas</taxon>
    </lineage>
</organism>
<name>A0A2S9EE97_9PSED</name>
<proteinExistence type="predicted"/>
<dbReference type="Proteomes" id="UP000238045">
    <property type="component" value="Unassembled WGS sequence"/>
</dbReference>
<keyword evidence="2" id="KW-1185">Reference proteome</keyword>
<comment type="caution">
    <text evidence="1">The sequence shown here is derived from an EMBL/GenBank/DDBJ whole genome shotgun (WGS) entry which is preliminary data.</text>
</comment>
<accession>A0A2S9EE97</accession>
<evidence type="ECO:0000313" key="1">
    <source>
        <dbReference type="EMBL" id="PRC13333.1"/>
    </source>
</evidence>
<gene>
    <name evidence="1" type="ORF">CQZ99_21260</name>
</gene>
<dbReference type="AlphaFoldDB" id="A0A2S9EE97"/>
<dbReference type="EMBL" id="PCQL01000027">
    <property type="protein sequence ID" value="PRC13333.1"/>
    <property type="molecule type" value="Genomic_DNA"/>
</dbReference>
<protein>
    <submittedName>
        <fullName evidence="1">Uncharacterized protein</fullName>
    </submittedName>
</protein>
<evidence type="ECO:0000313" key="2">
    <source>
        <dbReference type="Proteomes" id="UP000238045"/>
    </source>
</evidence>